<feature type="non-terminal residue" evidence="1">
    <location>
        <position position="23"/>
    </location>
</feature>
<gene>
    <name evidence="1" type="ORF">Golax_021897</name>
</gene>
<comment type="caution">
    <text evidence="1">The sequence shown here is derived from an EMBL/GenBank/DDBJ whole genome shotgun (WGS) entry which is preliminary data.</text>
</comment>
<accession>A0A7J9AMI0</accession>
<organism evidence="1 2">
    <name type="scientific">Gossypium laxum</name>
    <dbReference type="NCBI Taxonomy" id="34288"/>
    <lineage>
        <taxon>Eukaryota</taxon>
        <taxon>Viridiplantae</taxon>
        <taxon>Streptophyta</taxon>
        <taxon>Embryophyta</taxon>
        <taxon>Tracheophyta</taxon>
        <taxon>Spermatophyta</taxon>
        <taxon>Magnoliopsida</taxon>
        <taxon>eudicotyledons</taxon>
        <taxon>Gunneridae</taxon>
        <taxon>Pentapetalae</taxon>
        <taxon>rosids</taxon>
        <taxon>malvids</taxon>
        <taxon>Malvales</taxon>
        <taxon>Malvaceae</taxon>
        <taxon>Malvoideae</taxon>
        <taxon>Gossypium</taxon>
    </lineage>
</organism>
<name>A0A7J9AMI0_9ROSI</name>
<dbReference type="AlphaFoldDB" id="A0A7J9AMI0"/>
<reference evidence="1 2" key="1">
    <citation type="journal article" date="2019" name="Genome Biol. Evol.">
        <title>Insights into the evolution of the New World diploid cottons (Gossypium, subgenus Houzingenia) based on genome sequencing.</title>
        <authorList>
            <person name="Grover C.E."/>
            <person name="Arick M.A. 2nd"/>
            <person name="Thrash A."/>
            <person name="Conover J.L."/>
            <person name="Sanders W.S."/>
            <person name="Peterson D.G."/>
            <person name="Frelichowski J.E."/>
            <person name="Scheffler J.A."/>
            <person name="Scheffler B.E."/>
            <person name="Wendel J.F."/>
        </authorList>
    </citation>
    <scope>NUCLEOTIDE SEQUENCE [LARGE SCALE GENOMIC DNA]</scope>
    <source>
        <strain evidence="1">4</strain>
        <tissue evidence="1">Leaf</tissue>
    </source>
</reference>
<evidence type="ECO:0000313" key="1">
    <source>
        <dbReference type="EMBL" id="MBA0725301.1"/>
    </source>
</evidence>
<dbReference type="Proteomes" id="UP000593574">
    <property type="component" value="Unassembled WGS sequence"/>
</dbReference>
<dbReference type="EMBL" id="JABEZV010000011">
    <property type="protein sequence ID" value="MBA0725301.1"/>
    <property type="molecule type" value="Genomic_DNA"/>
</dbReference>
<proteinExistence type="predicted"/>
<evidence type="ECO:0000313" key="2">
    <source>
        <dbReference type="Proteomes" id="UP000593574"/>
    </source>
</evidence>
<protein>
    <submittedName>
        <fullName evidence="1">Uncharacterized protein</fullName>
    </submittedName>
</protein>
<sequence length="23" mass="2361">MVIVVISSSPSLLLCVGVWVGAM</sequence>
<keyword evidence="2" id="KW-1185">Reference proteome</keyword>